<sequence length="740" mass="85297">MNEHKKLLSCWHKLEHFSPAPAPKGKNIGLLNKKEPWKIPLKSKAPNKTLEYTIYLGVFDSSVVNDFVKEYFKDSKKNENFRSSKICFASLKLDIEGKYINESLGISTLPWALNQLENNKIKSNDWEEGFKKIKDSLEEYLELNFKETITNSENEIIKVSTIVSYNQLIKFQDKIESLCNWSIKPSKEIYVKRIEKLKPQKNKETKPTIDILNSFYIKDIEKIISSYNIKSNPKAFSQYLDGNLGKQSKRINISKNTEELKNNLTPNNYPDGCWPSEYTLSLMQQFAVNNIFNKLSESNQEGMFSVNGPPGTGKTTLLRDIIAPIIVKRGKELAKIEKPSDAFNKVGSLEINENYSPWLYEPIKSITNAGIVIASSNNGAVENISKELPLKKEVSEQYNSDIAYFKAVAENCINKGNWGLISAVLGNKQNRNNLVNSLWFNKDFKDLQNTLKEDKIYDNSEWNIIKTSFNAKINEISAEKERLNSLKKDYDDYVFTKKSLLKITQKIENIEKDYIGSNDKFKNQKNKVSKLNKSKQEIINELSIIKSSKPNLFTYLFNKNKRKAYKKALENALNIYNQISDKLNIENPVLSKIQSIFNHLKTLLKKHQKEKTNLTDKLENLKIKIGQAKLELKNNYADREYWEKIESKKSQESCPWYSEKLKKLQSELFLIALKLNEVFILTANSTSSQISTTLAGFFEYLKGENKANKKEIKAMWNTFFLVIPVISSTFASVQTMFKDL</sequence>
<gene>
    <name evidence="2" type="ORF">EM932_14235</name>
</gene>
<name>A0A4S1DUD3_9FLAO</name>
<dbReference type="AlphaFoldDB" id="A0A4S1DUD3"/>
<keyword evidence="2" id="KW-0067">ATP-binding</keyword>
<dbReference type="SUPFAM" id="SSF52540">
    <property type="entry name" value="P-loop containing nucleoside triphosphate hydrolases"/>
    <property type="match status" value="1"/>
</dbReference>
<dbReference type="EMBL" id="SRSO01000021">
    <property type="protein sequence ID" value="TGV01627.1"/>
    <property type="molecule type" value="Genomic_DNA"/>
</dbReference>
<protein>
    <submittedName>
        <fullName evidence="2">ATP-binding protein</fullName>
    </submittedName>
</protein>
<dbReference type="Gene3D" id="3.40.50.300">
    <property type="entry name" value="P-loop containing nucleotide triphosphate hydrolases"/>
    <property type="match status" value="1"/>
</dbReference>
<feature type="coiled-coil region" evidence="1">
    <location>
        <begin position="566"/>
        <end position="631"/>
    </location>
</feature>
<keyword evidence="2" id="KW-0547">Nucleotide-binding</keyword>
<reference evidence="2 3" key="1">
    <citation type="submission" date="2019-04" db="EMBL/GenBank/DDBJ databases">
        <authorList>
            <person name="Liu A."/>
        </authorList>
    </citation>
    <scope>NUCLEOTIDE SEQUENCE [LARGE SCALE GENOMIC DNA]</scope>
    <source>
        <strain evidence="2 3">RZ03</strain>
    </source>
</reference>
<proteinExistence type="predicted"/>
<dbReference type="InterPro" id="IPR027417">
    <property type="entry name" value="P-loop_NTPase"/>
</dbReference>
<dbReference type="GO" id="GO:0005524">
    <property type="term" value="F:ATP binding"/>
    <property type="evidence" value="ECO:0007669"/>
    <property type="project" value="UniProtKB-KW"/>
</dbReference>
<dbReference type="RefSeq" id="WP_135877865.1">
    <property type="nucleotide sequence ID" value="NZ_SRSO01000021.1"/>
</dbReference>
<evidence type="ECO:0000256" key="1">
    <source>
        <dbReference type="SAM" id="Coils"/>
    </source>
</evidence>
<evidence type="ECO:0000313" key="2">
    <source>
        <dbReference type="EMBL" id="TGV01627.1"/>
    </source>
</evidence>
<organism evidence="2 3">
    <name type="scientific">Flavivirga rizhaonensis</name>
    <dbReference type="NCBI Taxonomy" id="2559571"/>
    <lineage>
        <taxon>Bacteria</taxon>
        <taxon>Pseudomonadati</taxon>
        <taxon>Bacteroidota</taxon>
        <taxon>Flavobacteriia</taxon>
        <taxon>Flavobacteriales</taxon>
        <taxon>Flavobacteriaceae</taxon>
        <taxon>Flavivirga</taxon>
    </lineage>
</organism>
<accession>A0A4S1DUD3</accession>
<evidence type="ECO:0000313" key="3">
    <source>
        <dbReference type="Proteomes" id="UP000307602"/>
    </source>
</evidence>
<keyword evidence="1" id="KW-0175">Coiled coil</keyword>
<keyword evidence="3" id="KW-1185">Reference proteome</keyword>
<comment type="caution">
    <text evidence="2">The sequence shown here is derived from an EMBL/GenBank/DDBJ whole genome shotgun (WGS) entry which is preliminary data.</text>
</comment>
<dbReference type="OrthoDB" id="9757917at2"/>
<dbReference type="Proteomes" id="UP000307602">
    <property type="component" value="Unassembled WGS sequence"/>
</dbReference>